<sequence>MKCSTSSTFKGINIKSENYISKTPTIYHFNGGLITIMPPFDKKIKKFIKDSIRVAPKISNKGELAELRNGLVSQYPQTRKDAIKKTIQQMTLGKDVSTLFPDVLKNIATNDVEQKKLVYLYVMNYAETHPELCILAVNTFVTDSQDPNPLIRSMAIRTMSMIRVDKILEYIEIPLRRTLQDDNPYVRKTAVICVAKLFQLNKTLCVELGVLEDLVSALDDSNPMVVANAIASLTEISDMDSSVVNLSALIQSHFTQFLTALNECTEWARITILDALSEYNARDALEAQNIIDRVTAHLQHVNPAVVLATIKVIIKNLSVIEPQSNPNSAPNTLIMKKISAALVSLMSTPPELQYVALKNIRIVLEKYPELLNKELRIFYPKFNDPLYVKVEKIDILIRLVDATNLKQCTLLLAELKEYSMELEPEFVSRAIQGLSQLGIKYSNEQFVQKVIDALVELLEKGQDFIKDDCCISLCNLLRHCSNNENMIKQVCSLLNTWDSPHVLLRTDNAKCNFIWLLGQYPAYFPNLNDKISLFIENFTEEEPLTQISILVTVVRLHTKLPGATLQNVLELASHETSEVDVRDMAMIYWRCLSMDNSDELISKLCGAVAPKIENAVENFSPGVLEELLMELGTISSIHLRPADKRKRKNFQNQHIIRGKHLDELQYLAKNELESKVNDDVLLDFDSDESAGINNPSTSLNDLDDLFDFGGSNDNAESMKNLTLSNKTENTSSTTNDLLDLF</sequence>
<dbReference type="SUPFAM" id="SSF48371">
    <property type="entry name" value="ARM repeat"/>
    <property type="match status" value="1"/>
</dbReference>
<dbReference type="InterPro" id="IPR002553">
    <property type="entry name" value="Clathrin/coatomer_adapt-like_N"/>
</dbReference>
<dbReference type="InParanoid" id="H2AU92"/>
<evidence type="ECO:0000256" key="1">
    <source>
        <dbReference type="ARBA" id="ARBA00004308"/>
    </source>
</evidence>
<dbReference type="eggNOG" id="KOG1061">
    <property type="taxonomic scope" value="Eukaryota"/>
</dbReference>
<keyword evidence="5 6" id="KW-0472">Membrane</keyword>
<keyword evidence="4 6" id="KW-0653">Protein transport</keyword>
<dbReference type="GO" id="GO:0006896">
    <property type="term" value="P:Golgi to vacuole transport"/>
    <property type="evidence" value="ECO:0007669"/>
    <property type="project" value="EnsemblFungi"/>
</dbReference>
<dbReference type="InterPro" id="IPR011989">
    <property type="entry name" value="ARM-like"/>
</dbReference>
<reference evidence="8 9" key="1">
    <citation type="journal article" date="2011" name="Proc. Natl. Acad. Sci. U.S.A.">
        <title>Evolutionary erosion of yeast sex chromosomes by mating-type switching accidents.</title>
        <authorList>
            <person name="Gordon J.L."/>
            <person name="Armisen D."/>
            <person name="Proux-Wera E."/>
            <person name="Oheigeartaigh S.S."/>
            <person name="Byrne K.P."/>
            <person name="Wolfe K.H."/>
        </authorList>
    </citation>
    <scope>NUCLEOTIDE SEQUENCE [LARGE SCALE GENOMIC DNA]</scope>
    <source>
        <strain evidence="9">ATCC 22294 / BCRC 22015 / CBS 2517 / CECT 1963 / NBRC 1671 / NRRL Y-8276</strain>
    </source>
</reference>
<evidence type="ECO:0000256" key="2">
    <source>
        <dbReference type="ARBA" id="ARBA00006613"/>
    </source>
</evidence>
<evidence type="ECO:0000259" key="7">
    <source>
        <dbReference type="Pfam" id="PF01602"/>
    </source>
</evidence>
<gene>
    <name evidence="8" type="primary">KAFR0D02940</name>
    <name evidence="8" type="ORF">KAFR_0D02940</name>
</gene>
<dbReference type="GeneID" id="13885900"/>
<dbReference type="GO" id="GO:0030276">
    <property type="term" value="F:clathrin binding"/>
    <property type="evidence" value="ECO:0007669"/>
    <property type="project" value="EnsemblFungi"/>
</dbReference>
<dbReference type="InterPro" id="IPR016342">
    <property type="entry name" value="AP_complex_bsu_1_2_4"/>
</dbReference>
<dbReference type="STRING" id="1071382.H2AU92"/>
<dbReference type="EMBL" id="HE650824">
    <property type="protein sequence ID" value="CCF57942.1"/>
    <property type="molecule type" value="Genomic_DNA"/>
</dbReference>
<dbReference type="Pfam" id="PF01602">
    <property type="entry name" value="Adaptin_N"/>
    <property type="match status" value="1"/>
</dbReference>
<dbReference type="PANTHER" id="PTHR11134">
    <property type="entry name" value="ADAPTOR COMPLEX SUBUNIT BETA FAMILY MEMBER"/>
    <property type="match status" value="1"/>
</dbReference>
<dbReference type="GO" id="GO:0048203">
    <property type="term" value="P:vesicle targeting, trans-Golgi to endosome"/>
    <property type="evidence" value="ECO:0007669"/>
    <property type="project" value="EnsemblFungi"/>
</dbReference>
<dbReference type="Proteomes" id="UP000005220">
    <property type="component" value="Chromosome 4"/>
</dbReference>
<dbReference type="RefSeq" id="XP_003957077.1">
    <property type="nucleotide sequence ID" value="XM_003957028.1"/>
</dbReference>
<keyword evidence="3 6" id="KW-0813">Transport</keyword>
<evidence type="ECO:0000256" key="6">
    <source>
        <dbReference type="PIRNR" id="PIRNR002291"/>
    </source>
</evidence>
<evidence type="ECO:0000256" key="4">
    <source>
        <dbReference type="ARBA" id="ARBA00022927"/>
    </source>
</evidence>
<dbReference type="OrthoDB" id="10254310at2759"/>
<dbReference type="KEGG" id="kaf:KAFR_0D02940"/>
<name>H2AU92_KAZAF</name>
<dbReference type="AlphaFoldDB" id="H2AU92"/>
<dbReference type="PIRSF" id="PIRSF002291">
    <property type="entry name" value="AP_complex_beta"/>
    <property type="match status" value="1"/>
</dbReference>
<accession>H2AU92</accession>
<comment type="similarity">
    <text evidence="2 6">Belongs to the adaptor complexes large subunit family.</text>
</comment>
<dbReference type="InterPro" id="IPR026739">
    <property type="entry name" value="AP_beta"/>
</dbReference>
<dbReference type="GO" id="GO:0005829">
    <property type="term" value="C:cytosol"/>
    <property type="evidence" value="ECO:0007669"/>
    <property type="project" value="GOC"/>
</dbReference>
<organism evidence="8 9">
    <name type="scientific">Kazachstania africana (strain ATCC 22294 / BCRC 22015 / CBS 2517 / CECT 1963 / NBRC 1671 / NRRL Y-8276)</name>
    <name type="common">Yeast</name>
    <name type="synonym">Kluyveromyces africanus</name>
    <dbReference type="NCBI Taxonomy" id="1071382"/>
    <lineage>
        <taxon>Eukaryota</taxon>
        <taxon>Fungi</taxon>
        <taxon>Dikarya</taxon>
        <taxon>Ascomycota</taxon>
        <taxon>Saccharomycotina</taxon>
        <taxon>Saccharomycetes</taxon>
        <taxon>Saccharomycetales</taxon>
        <taxon>Saccharomycetaceae</taxon>
        <taxon>Kazachstania</taxon>
    </lineage>
</organism>
<dbReference type="GO" id="GO:0030121">
    <property type="term" value="C:AP-1 adaptor complex"/>
    <property type="evidence" value="ECO:0007669"/>
    <property type="project" value="EnsemblFungi"/>
</dbReference>
<evidence type="ECO:0000313" key="9">
    <source>
        <dbReference type="Proteomes" id="UP000005220"/>
    </source>
</evidence>
<comment type="subcellular location">
    <subcellularLocation>
        <location evidence="1">Endomembrane system</location>
    </subcellularLocation>
</comment>
<protein>
    <recommendedName>
        <fullName evidence="6">AP complex subunit beta</fullName>
    </recommendedName>
</protein>
<comment type="function">
    <text evidence="6">Adaptins are components of the adaptor complexes which link clathrin to receptors in coated vesicles. Clathrin-associated protein complexes are believed to interact with the cytoplasmic tails of membrane proteins, leading to their selection and concentration.</text>
</comment>
<dbReference type="Gene3D" id="1.25.10.10">
    <property type="entry name" value="Leucine-rich Repeat Variant"/>
    <property type="match status" value="1"/>
</dbReference>
<dbReference type="HOGENOM" id="CLU_006320_4_0_1"/>
<keyword evidence="9" id="KW-1185">Reference proteome</keyword>
<feature type="domain" description="Clathrin/coatomer adaptor adaptin-like N-terminal" evidence="7">
    <location>
        <begin position="60"/>
        <end position="595"/>
    </location>
</feature>
<proteinExistence type="inferred from homology"/>
<dbReference type="FunCoup" id="H2AU92">
    <property type="interactions" value="902"/>
</dbReference>
<evidence type="ECO:0000256" key="3">
    <source>
        <dbReference type="ARBA" id="ARBA00022448"/>
    </source>
</evidence>
<dbReference type="InterPro" id="IPR016024">
    <property type="entry name" value="ARM-type_fold"/>
</dbReference>
<evidence type="ECO:0000256" key="5">
    <source>
        <dbReference type="ARBA" id="ARBA00023136"/>
    </source>
</evidence>
<dbReference type="GO" id="GO:0006886">
    <property type="term" value="P:intracellular protein transport"/>
    <property type="evidence" value="ECO:0007669"/>
    <property type="project" value="InterPro"/>
</dbReference>
<evidence type="ECO:0000313" key="8">
    <source>
        <dbReference type="EMBL" id="CCF57942.1"/>
    </source>
</evidence>